<name>A0A3M7T4U0_BRAPC</name>
<proteinExistence type="predicted"/>
<keyword evidence="1" id="KW-1133">Transmembrane helix</keyword>
<evidence type="ECO:0000313" key="3">
    <source>
        <dbReference type="Proteomes" id="UP000276133"/>
    </source>
</evidence>
<dbReference type="AlphaFoldDB" id="A0A3M7T4U0"/>
<gene>
    <name evidence="2" type="ORF">BpHYR1_008545</name>
</gene>
<feature type="transmembrane region" description="Helical" evidence="1">
    <location>
        <begin position="21"/>
        <end position="41"/>
    </location>
</feature>
<reference evidence="2 3" key="1">
    <citation type="journal article" date="2018" name="Sci. Rep.">
        <title>Genomic signatures of local adaptation to the degree of environmental predictability in rotifers.</title>
        <authorList>
            <person name="Franch-Gras L."/>
            <person name="Hahn C."/>
            <person name="Garcia-Roger E.M."/>
            <person name="Carmona M.J."/>
            <person name="Serra M."/>
            <person name="Gomez A."/>
        </authorList>
    </citation>
    <scope>NUCLEOTIDE SEQUENCE [LARGE SCALE GENOMIC DNA]</scope>
    <source>
        <strain evidence="2">HYR1</strain>
    </source>
</reference>
<sequence>MKTKQISFVKLDMGYCFLTRTIKHTIFCAVFIFLFHGYIVWGKNSEISKEKIYKHEYFVEMKGLSDTK</sequence>
<keyword evidence="3" id="KW-1185">Reference proteome</keyword>
<evidence type="ECO:0000256" key="1">
    <source>
        <dbReference type="SAM" id="Phobius"/>
    </source>
</evidence>
<keyword evidence="1" id="KW-0472">Membrane</keyword>
<protein>
    <submittedName>
        <fullName evidence="2">Uncharacterized protein</fullName>
    </submittedName>
</protein>
<comment type="caution">
    <text evidence="2">The sequence shown here is derived from an EMBL/GenBank/DDBJ whole genome shotgun (WGS) entry which is preliminary data.</text>
</comment>
<dbReference type="Proteomes" id="UP000276133">
    <property type="component" value="Unassembled WGS sequence"/>
</dbReference>
<evidence type="ECO:0000313" key="2">
    <source>
        <dbReference type="EMBL" id="RNA43032.1"/>
    </source>
</evidence>
<accession>A0A3M7T4U0</accession>
<keyword evidence="1" id="KW-0812">Transmembrane</keyword>
<dbReference type="EMBL" id="REGN01000289">
    <property type="protein sequence ID" value="RNA43032.1"/>
    <property type="molecule type" value="Genomic_DNA"/>
</dbReference>
<organism evidence="2 3">
    <name type="scientific">Brachionus plicatilis</name>
    <name type="common">Marine rotifer</name>
    <name type="synonym">Brachionus muelleri</name>
    <dbReference type="NCBI Taxonomy" id="10195"/>
    <lineage>
        <taxon>Eukaryota</taxon>
        <taxon>Metazoa</taxon>
        <taxon>Spiralia</taxon>
        <taxon>Gnathifera</taxon>
        <taxon>Rotifera</taxon>
        <taxon>Eurotatoria</taxon>
        <taxon>Monogononta</taxon>
        <taxon>Pseudotrocha</taxon>
        <taxon>Ploima</taxon>
        <taxon>Brachionidae</taxon>
        <taxon>Brachionus</taxon>
    </lineage>
</organism>